<keyword evidence="2" id="KW-1185">Reference proteome</keyword>
<dbReference type="Proteomes" id="UP000290289">
    <property type="component" value="Chromosome 17"/>
</dbReference>
<gene>
    <name evidence="1" type="ORF">DVH24_027829</name>
</gene>
<evidence type="ECO:0008006" key="3">
    <source>
        <dbReference type="Google" id="ProtNLM"/>
    </source>
</evidence>
<dbReference type="Pfam" id="PF14223">
    <property type="entry name" value="Retrotran_gag_2"/>
    <property type="match status" value="1"/>
</dbReference>
<name>A0A498HCU2_MALDO</name>
<evidence type="ECO:0000313" key="2">
    <source>
        <dbReference type="Proteomes" id="UP000290289"/>
    </source>
</evidence>
<accession>A0A498HCU2</accession>
<dbReference type="EMBL" id="RDQH01000343">
    <property type="protein sequence ID" value="RXH67682.1"/>
    <property type="molecule type" value="Genomic_DNA"/>
</dbReference>
<dbReference type="PANTHER" id="PTHR47481">
    <property type="match status" value="1"/>
</dbReference>
<reference evidence="1 2" key="1">
    <citation type="submission" date="2018-10" db="EMBL/GenBank/DDBJ databases">
        <title>A high-quality apple genome assembly.</title>
        <authorList>
            <person name="Hu J."/>
        </authorList>
    </citation>
    <scope>NUCLEOTIDE SEQUENCE [LARGE SCALE GENOMIC DNA]</scope>
    <source>
        <strain evidence="2">cv. HFTH1</strain>
        <tissue evidence="1">Young leaf</tissue>
    </source>
</reference>
<sequence length="98" mass="11260">MEYVVGCKTYHEVWIALQDWYISVSSTSVNHLKAELHTIKKESDMIKTIKDKLIVVGEKIFDNDLNIATLTGFPADFDMIRNVILAKETPISLKEFRT</sequence>
<protein>
    <recommendedName>
        <fullName evidence="3">UBN2 domain-containing protein</fullName>
    </recommendedName>
</protein>
<evidence type="ECO:0000313" key="1">
    <source>
        <dbReference type="EMBL" id="RXH67682.1"/>
    </source>
</evidence>
<dbReference type="AlphaFoldDB" id="A0A498HCU2"/>
<dbReference type="PANTHER" id="PTHR47481:SF22">
    <property type="entry name" value="RETROTRANSPOSON GAG DOMAIN-CONTAINING PROTEIN"/>
    <property type="match status" value="1"/>
</dbReference>
<comment type="caution">
    <text evidence="1">The sequence shown here is derived from an EMBL/GenBank/DDBJ whole genome shotgun (WGS) entry which is preliminary data.</text>
</comment>
<organism evidence="1 2">
    <name type="scientific">Malus domestica</name>
    <name type="common">Apple</name>
    <name type="synonym">Pyrus malus</name>
    <dbReference type="NCBI Taxonomy" id="3750"/>
    <lineage>
        <taxon>Eukaryota</taxon>
        <taxon>Viridiplantae</taxon>
        <taxon>Streptophyta</taxon>
        <taxon>Embryophyta</taxon>
        <taxon>Tracheophyta</taxon>
        <taxon>Spermatophyta</taxon>
        <taxon>Magnoliopsida</taxon>
        <taxon>eudicotyledons</taxon>
        <taxon>Gunneridae</taxon>
        <taxon>Pentapetalae</taxon>
        <taxon>rosids</taxon>
        <taxon>fabids</taxon>
        <taxon>Rosales</taxon>
        <taxon>Rosaceae</taxon>
        <taxon>Amygdaloideae</taxon>
        <taxon>Maleae</taxon>
        <taxon>Malus</taxon>
    </lineage>
</organism>
<proteinExistence type="predicted"/>